<dbReference type="EMBL" id="CP020370">
    <property type="protein sequence ID" value="AUB81880.1"/>
    <property type="molecule type" value="Genomic_DNA"/>
</dbReference>
<sequence>MTRPLITAMSGGLPAYRRGAQVGRAGAGLALVEIMIALALGLVVIAALGQLYSGSLQTYRLSDALARLDENGRFAVDFLANDIRMAGYLSCGGESARIGNSVNPPVNSGDNWIYDTRGLAGYDGEAGSPPTSFSDRVSGTDILIVRRASLEVERRVILNDSTAGTIKLQVDHGFKVGEILVVSNPSCTQASLFQVSGTLNLDHPEQSDVFDAVKYGPAAGLDLGNCTGALFGTFNCSQQAVAETGVFRPGSVVSRYAVHAYYVTAGTLTQPPILVRKRLTQANGQATLITEELIRDVENFQVLYGRDTTADTNHRVDDYVSANLVTNWAAVVSIRFALLIRSREANVRSETASPSYDLLGATVTPTADRRIRRSFGGVVALRNYLP</sequence>
<evidence type="ECO:0008006" key="4">
    <source>
        <dbReference type="Google" id="ProtNLM"/>
    </source>
</evidence>
<accession>A0A2K8U8H1</accession>
<keyword evidence="1" id="KW-0472">Membrane</keyword>
<name>A0A2K8U8H1_9GAMM</name>
<feature type="transmembrane region" description="Helical" evidence="1">
    <location>
        <begin position="27"/>
        <end position="52"/>
    </location>
</feature>
<reference evidence="2 3" key="1">
    <citation type="submission" date="2017-03" db="EMBL/GenBank/DDBJ databases">
        <title>Complete genome sequence of Candidatus 'Thiodictyon syntrophicum' sp. nov. strain Cad16T, a photolithoautotroph purple sulfur bacterium isolated from an alpine meromictic lake.</title>
        <authorList>
            <person name="Luedin S.M."/>
            <person name="Pothier J.F."/>
            <person name="Danza F."/>
            <person name="Storelli N."/>
            <person name="Wittwer M."/>
            <person name="Tonolla M."/>
        </authorList>
    </citation>
    <scope>NUCLEOTIDE SEQUENCE [LARGE SCALE GENOMIC DNA]</scope>
    <source>
        <strain evidence="2 3">Cad16T</strain>
    </source>
</reference>
<dbReference type="InterPro" id="IPR032092">
    <property type="entry name" value="PilW"/>
</dbReference>
<keyword evidence="1" id="KW-0812">Transmembrane</keyword>
<keyword evidence="1" id="KW-1133">Transmembrane helix</keyword>
<dbReference type="Proteomes" id="UP000232638">
    <property type="component" value="Chromosome"/>
</dbReference>
<keyword evidence="3" id="KW-1185">Reference proteome</keyword>
<dbReference type="AlphaFoldDB" id="A0A2K8U8H1"/>
<gene>
    <name evidence="2" type="ORF">THSYN_13530</name>
</gene>
<organism evidence="2 3">
    <name type="scientific">Candidatus Thiodictyon syntrophicum</name>
    <dbReference type="NCBI Taxonomy" id="1166950"/>
    <lineage>
        <taxon>Bacteria</taxon>
        <taxon>Pseudomonadati</taxon>
        <taxon>Pseudomonadota</taxon>
        <taxon>Gammaproteobacteria</taxon>
        <taxon>Chromatiales</taxon>
        <taxon>Chromatiaceae</taxon>
        <taxon>Thiodictyon</taxon>
    </lineage>
</organism>
<protein>
    <recommendedName>
        <fullName evidence="4">Pilus assembly protein PilW</fullName>
    </recommendedName>
</protein>
<evidence type="ECO:0000256" key="1">
    <source>
        <dbReference type="SAM" id="Phobius"/>
    </source>
</evidence>
<dbReference type="GO" id="GO:0043683">
    <property type="term" value="P:type IV pilus assembly"/>
    <property type="evidence" value="ECO:0007669"/>
    <property type="project" value="InterPro"/>
</dbReference>
<evidence type="ECO:0000313" key="2">
    <source>
        <dbReference type="EMBL" id="AUB81880.1"/>
    </source>
</evidence>
<proteinExistence type="predicted"/>
<dbReference type="RefSeq" id="WP_100919634.1">
    <property type="nucleotide sequence ID" value="NZ_CP020370.1"/>
</dbReference>
<evidence type="ECO:0000313" key="3">
    <source>
        <dbReference type="Proteomes" id="UP000232638"/>
    </source>
</evidence>
<dbReference type="KEGG" id="tsy:THSYN_13530"/>
<dbReference type="Pfam" id="PF16074">
    <property type="entry name" value="PilW"/>
    <property type="match status" value="1"/>
</dbReference>
<dbReference type="OrthoDB" id="5296662at2"/>